<dbReference type="GO" id="GO:0016887">
    <property type="term" value="F:ATP hydrolysis activity"/>
    <property type="evidence" value="ECO:0007669"/>
    <property type="project" value="InterPro"/>
</dbReference>
<dbReference type="PANTHER" id="PTHR48041:SF78">
    <property type="entry name" value="ABC TRANSPORTER EXPRESSED IN TRACHEA, ISOFORM A"/>
    <property type="match status" value="1"/>
</dbReference>
<feature type="transmembrane region" description="Helical" evidence="7">
    <location>
        <begin position="374"/>
        <end position="399"/>
    </location>
</feature>
<comment type="subcellular location">
    <subcellularLocation>
        <location evidence="1">Membrane</location>
        <topology evidence="1">Multi-pass membrane protein</topology>
    </subcellularLocation>
</comment>
<keyword evidence="4 7" id="KW-0812">Transmembrane</keyword>
<evidence type="ECO:0000256" key="3">
    <source>
        <dbReference type="ARBA" id="ARBA00022448"/>
    </source>
</evidence>
<evidence type="ECO:0000256" key="2">
    <source>
        <dbReference type="ARBA" id="ARBA00005814"/>
    </source>
</evidence>
<dbReference type="Ensembl" id="ENSEBUT00000012040.1">
    <property type="protein sequence ID" value="ENSEBUP00000011470.1"/>
    <property type="gene ID" value="ENSEBUG00000007353.1"/>
</dbReference>
<sequence>MMVCWCRDTVHVELRFTLHVYSNTFDRQKGVSGEVLVNGQIREPSTFRKLSCYIMQDNVLLPHLTVNEAMMVSANLKLRDKMEEKTKLVSEIVAALGLGGCETVRAGSLSGGQRRRLTIGLELVNNPPVMLFDEPTSGLDSWASEQVVSLLRGLAAGGRTIVCSLHQPSGRLFHMFDKTYVLSQGCCVYQGSVTQLVPHLAQLGLQCPTYHNPADFVMEVASGDYGDLTSLLAAAVQDRAADATWPKISTSDPSLEPCPTGLTEPCGCVCGSFGASFMTQMCVLLHRSLITITRDTVLCHLRLASHLAIGVLVGLLYLDIGSDANKVFNNSAFLFFSLLFLTFAAMMPTVLTFPTEMAVFLREHLNCWYGLKTYYLAKTLADIPFQILFPALYCVLAYWLTGQPAEPVRFLLFSAMAALTALVAQSLGLLIGAASPSIQVATYAGPLSAVPILLFSGFFVSFDTIPYYLHWLSYTSYVRYSFEGIVRIIYGLDRHPLHCDEAVSDGPTLNPSCLPEPGAASCPFSQPEAVFRTLGVKNGGLAKDFAMLGVFVLVLRLAAYVALRLRLARRN</sequence>
<feature type="transmembrane region" description="Helical" evidence="7">
    <location>
        <begin position="332"/>
        <end position="353"/>
    </location>
</feature>
<evidence type="ECO:0000313" key="10">
    <source>
        <dbReference type="Proteomes" id="UP000694388"/>
    </source>
</evidence>
<dbReference type="InterPro" id="IPR043926">
    <property type="entry name" value="ABCG_dom"/>
</dbReference>
<dbReference type="PANTHER" id="PTHR48041">
    <property type="entry name" value="ABC TRANSPORTER G FAMILY MEMBER 28"/>
    <property type="match status" value="1"/>
</dbReference>
<dbReference type="InterPro" id="IPR050352">
    <property type="entry name" value="ABCG_transporters"/>
</dbReference>
<dbReference type="AlphaFoldDB" id="A0A8C4Q869"/>
<evidence type="ECO:0000256" key="1">
    <source>
        <dbReference type="ARBA" id="ARBA00004141"/>
    </source>
</evidence>
<keyword evidence="5 7" id="KW-1133">Transmembrane helix</keyword>
<dbReference type="Proteomes" id="UP000694388">
    <property type="component" value="Unplaced"/>
</dbReference>
<dbReference type="GO" id="GO:0140359">
    <property type="term" value="F:ABC-type transporter activity"/>
    <property type="evidence" value="ECO:0007669"/>
    <property type="project" value="InterPro"/>
</dbReference>
<dbReference type="InterPro" id="IPR017871">
    <property type="entry name" value="ABC_transporter-like_CS"/>
</dbReference>
<dbReference type="InterPro" id="IPR013525">
    <property type="entry name" value="ABC2_TM"/>
</dbReference>
<reference evidence="9" key="2">
    <citation type="submission" date="2025-09" db="UniProtKB">
        <authorList>
            <consortium name="Ensembl"/>
        </authorList>
    </citation>
    <scope>IDENTIFICATION</scope>
</reference>
<dbReference type="Pfam" id="PF01061">
    <property type="entry name" value="ABC2_membrane"/>
    <property type="match status" value="1"/>
</dbReference>
<dbReference type="Pfam" id="PF00005">
    <property type="entry name" value="ABC_tran"/>
    <property type="match status" value="1"/>
</dbReference>
<evidence type="ECO:0000313" key="9">
    <source>
        <dbReference type="Ensembl" id="ENSEBUP00000011470.1"/>
    </source>
</evidence>
<dbReference type="PROSITE" id="PS00211">
    <property type="entry name" value="ABC_TRANSPORTER_1"/>
    <property type="match status" value="1"/>
</dbReference>
<keyword evidence="3" id="KW-0813">Transport</keyword>
<comment type="similarity">
    <text evidence="2">Belongs to the ABC transporter superfamily. ABCG family. Eye pigment precursor importer (TC 3.A.1.204) subfamily.</text>
</comment>
<dbReference type="InterPro" id="IPR027417">
    <property type="entry name" value="P-loop_NTPase"/>
</dbReference>
<keyword evidence="10" id="KW-1185">Reference proteome</keyword>
<evidence type="ECO:0000259" key="8">
    <source>
        <dbReference type="PROSITE" id="PS50893"/>
    </source>
</evidence>
<accession>A0A8C4Q869</accession>
<proteinExistence type="inferred from homology"/>
<feature type="domain" description="ABC transporter" evidence="8">
    <location>
        <begin position="4"/>
        <end position="209"/>
    </location>
</feature>
<evidence type="ECO:0000256" key="6">
    <source>
        <dbReference type="ARBA" id="ARBA00023136"/>
    </source>
</evidence>
<dbReference type="OMA" id="WIDVCIM"/>
<dbReference type="Gene3D" id="3.40.50.300">
    <property type="entry name" value="P-loop containing nucleotide triphosphate hydrolases"/>
    <property type="match status" value="1"/>
</dbReference>
<dbReference type="GO" id="GO:0005524">
    <property type="term" value="F:ATP binding"/>
    <property type="evidence" value="ECO:0007669"/>
    <property type="project" value="InterPro"/>
</dbReference>
<feature type="transmembrane region" description="Helical" evidence="7">
    <location>
        <begin position="545"/>
        <end position="563"/>
    </location>
</feature>
<dbReference type="PROSITE" id="PS50893">
    <property type="entry name" value="ABC_TRANSPORTER_2"/>
    <property type="match status" value="1"/>
</dbReference>
<feature type="transmembrane region" description="Helical" evidence="7">
    <location>
        <begin position="303"/>
        <end position="320"/>
    </location>
</feature>
<feature type="transmembrane region" description="Helical" evidence="7">
    <location>
        <begin position="411"/>
        <end position="433"/>
    </location>
</feature>
<evidence type="ECO:0000256" key="7">
    <source>
        <dbReference type="SAM" id="Phobius"/>
    </source>
</evidence>
<dbReference type="SUPFAM" id="SSF52540">
    <property type="entry name" value="P-loop containing nucleoside triphosphate hydrolases"/>
    <property type="match status" value="1"/>
</dbReference>
<keyword evidence="6 7" id="KW-0472">Membrane</keyword>
<name>A0A8C4Q869_EPTBU</name>
<dbReference type="InterPro" id="IPR003439">
    <property type="entry name" value="ABC_transporter-like_ATP-bd"/>
</dbReference>
<dbReference type="GO" id="GO:0005886">
    <property type="term" value="C:plasma membrane"/>
    <property type="evidence" value="ECO:0007669"/>
    <property type="project" value="TreeGrafter"/>
</dbReference>
<evidence type="ECO:0000256" key="4">
    <source>
        <dbReference type="ARBA" id="ARBA00022692"/>
    </source>
</evidence>
<protein>
    <submittedName>
        <fullName evidence="9">ATP-binding cassette, sub-family G (WHITE), member 4a</fullName>
    </submittedName>
</protein>
<organism evidence="9 10">
    <name type="scientific">Eptatretus burgeri</name>
    <name type="common">Inshore hagfish</name>
    <dbReference type="NCBI Taxonomy" id="7764"/>
    <lineage>
        <taxon>Eukaryota</taxon>
        <taxon>Metazoa</taxon>
        <taxon>Chordata</taxon>
        <taxon>Craniata</taxon>
        <taxon>Vertebrata</taxon>
        <taxon>Cyclostomata</taxon>
        <taxon>Myxini</taxon>
        <taxon>Myxiniformes</taxon>
        <taxon>Myxinidae</taxon>
        <taxon>Eptatretinae</taxon>
        <taxon>Eptatretus</taxon>
    </lineage>
</organism>
<feature type="transmembrane region" description="Helical" evidence="7">
    <location>
        <begin position="440"/>
        <end position="462"/>
    </location>
</feature>
<dbReference type="Pfam" id="PF19055">
    <property type="entry name" value="ABC2_membrane_7"/>
    <property type="match status" value="1"/>
</dbReference>
<evidence type="ECO:0000256" key="5">
    <source>
        <dbReference type="ARBA" id="ARBA00022989"/>
    </source>
</evidence>
<reference evidence="9" key="1">
    <citation type="submission" date="2025-08" db="UniProtKB">
        <authorList>
            <consortium name="Ensembl"/>
        </authorList>
    </citation>
    <scope>IDENTIFICATION</scope>
</reference>
<dbReference type="GeneTree" id="ENSGT00940000157853"/>